<keyword evidence="4" id="KW-1185">Reference proteome</keyword>
<feature type="region of interest" description="Disordered" evidence="1">
    <location>
        <begin position="1"/>
        <end position="21"/>
    </location>
</feature>
<dbReference type="SMART" id="SM00581">
    <property type="entry name" value="PSP"/>
    <property type="match status" value="1"/>
</dbReference>
<feature type="region of interest" description="Disordered" evidence="1">
    <location>
        <begin position="53"/>
        <end position="78"/>
    </location>
</feature>
<accession>A0A8J6DVT5</accession>
<feature type="compositionally biased region" description="Basic residues" evidence="1">
    <location>
        <begin position="396"/>
        <end position="412"/>
    </location>
</feature>
<feature type="compositionally biased region" description="Acidic residues" evidence="1">
    <location>
        <begin position="506"/>
        <end position="515"/>
    </location>
</feature>
<evidence type="ECO:0000256" key="1">
    <source>
        <dbReference type="SAM" id="MobiDB-lite"/>
    </source>
</evidence>
<dbReference type="InterPro" id="IPR052584">
    <property type="entry name" value="U2_snRNP_Complex_Component"/>
</dbReference>
<feature type="compositionally biased region" description="Basic and acidic residues" evidence="1">
    <location>
        <begin position="475"/>
        <end position="488"/>
    </location>
</feature>
<dbReference type="SMART" id="SM00513">
    <property type="entry name" value="SAP"/>
    <property type="match status" value="1"/>
</dbReference>
<feature type="region of interest" description="Disordered" evidence="1">
    <location>
        <begin position="825"/>
        <end position="891"/>
    </location>
</feature>
<sequence length="1029" mass="114327">MEARPRLWPTTIPSRGSSDSRADVAYGAAGSSGECAPGLVRVSGLVARLPATNMAAEHPEPPKGELQLPPPPPPGHYGAWAAQELQAKLVEIGAPIQGSREELVERLQTYTRQTGIVLNRPVLRGEDGDKAAPPPMSAQLPGIPMPPPPMGLPPLQPPPPPPPPPGLGLGFPMAVGPRPPTLGPPPPLRVGEPVALSEEERLKLAQQQAALLMQQEERAKQGDHSLKEHELLEQQKRVMSLFLTFDPMAAVLLEQERQQEIAKMGTPVPRPPQDMGQIGVRTPLGPRGKPLGREGKGEEVAAPVGPTPTVLPMGAPVPRPRGPPPPPGDENREMDDPSVGPKIPQALEKILQLKESRQEEMNSQQEEEEMETDARSSLGLSASEAEEDTVSVSKKEKNRKRRNRKKKKKPQRVRGASSESSGDREKESARSRGADSPAADVEIEYVTEEPEIYEPNFIFFKRIFEAFKLTDDVKKEKEKEPEKMDKMENSAVPKKKGFEEEHKDSDDDSSDDEQADPGGGLKLGLQWAVRFPLGARSKLMTVLFKEKKPEAPKLSKKKLRRMNRFTVAELKQVRLETTLQPRGQSSLLCFQLVARPDVVEMHDVTAQDPKLLVHLKATRNSVPVPRHWCFKRKYLQGKRGIEKPPFELPDFIKRTGIQEMREALQEKEEQKTMKSKMREKVRPKMGKIDIDYQKLHDAFFKWQTKPKLTIHGDLYYEVGPHGLLSPQGKEFETRLKEKKPGDLSDELRISLGMPVGPNAHKVPPPWLIAMQRYGPPPSYPNLKIPGLNSPIPESCSFGYHAGGWGKPPVDETGKPLYGDVFGTNAAEFQTKTEEEEIDRTPWGELEPSDEESSEEEEEEESDEDKPDETGFITPADSGLITPGGFSSVPAGMETPELIELRKKKIEEAMDGSETPQLFTVLPEKRTATVGGAMMGSTHIYDMSTVMSRKGPAPELQGVEVALAPEELELDPMAMTQKYEEHVREQQAQVEKEDFSDMVAEHAAKQKQKKRKAQPQDSRGGSKKYKEFKF</sequence>
<proteinExistence type="predicted"/>
<dbReference type="PANTHER" id="PTHR12785:SF6">
    <property type="entry name" value="SPLICING FACTOR 3B SUBUNIT 2"/>
    <property type="match status" value="1"/>
</dbReference>
<feature type="region of interest" description="Disordered" evidence="1">
    <location>
        <begin position="123"/>
        <end position="191"/>
    </location>
</feature>
<feature type="region of interest" description="Disordered" evidence="1">
    <location>
        <begin position="978"/>
        <end position="1029"/>
    </location>
</feature>
<protein>
    <submittedName>
        <fullName evidence="3">Splicing factor 3B subunit 2</fullName>
    </submittedName>
</protein>
<feature type="compositionally biased region" description="Basic and acidic residues" evidence="1">
    <location>
        <begin position="421"/>
        <end position="433"/>
    </location>
</feature>
<feature type="compositionally biased region" description="Basic and acidic residues" evidence="1">
    <location>
        <begin position="496"/>
        <end position="505"/>
    </location>
</feature>
<feature type="compositionally biased region" description="Pro residues" evidence="1">
    <location>
        <begin position="143"/>
        <end position="166"/>
    </location>
</feature>
<feature type="region of interest" description="Disordered" evidence="1">
    <location>
        <begin position="264"/>
        <end position="447"/>
    </location>
</feature>
<dbReference type="InterPro" id="IPR007180">
    <property type="entry name" value="DUF382"/>
</dbReference>
<dbReference type="InterPro" id="IPR006568">
    <property type="entry name" value="PSP_pro-rich"/>
</dbReference>
<dbReference type="Pfam" id="PF04037">
    <property type="entry name" value="DUF382"/>
    <property type="match status" value="1"/>
</dbReference>
<dbReference type="AlphaFoldDB" id="A0A8J6DVT5"/>
<feature type="compositionally biased region" description="Acidic residues" evidence="1">
    <location>
        <begin position="846"/>
        <end position="866"/>
    </location>
</feature>
<feature type="compositionally biased region" description="Basic and acidic residues" evidence="1">
    <location>
        <begin position="351"/>
        <end position="360"/>
    </location>
</feature>
<evidence type="ECO:0000313" key="3">
    <source>
        <dbReference type="EMBL" id="KAG8522636.1"/>
    </source>
</evidence>
<dbReference type="OrthoDB" id="10260794at2759"/>
<feature type="domain" description="SAP" evidence="2">
    <location>
        <begin position="77"/>
        <end position="111"/>
    </location>
</feature>
<feature type="compositionally biased region" description="Pro residues" evidence="1">
    <location>
        <begin position="315"/>
        <end position="328"/>
    </location>
</feature>
<dbReference type="Pfam" id="PF02037">
    <property type="entry name" value="SAP"/>
    <property type="match status" value="1"/>
</dbReference>
<evidence type="ECO:0000259" key="2">
    <source>
        <dbReference type="PROSITE" id="PS50800"/>
    </source>
</evidence>
<feature type="compositionally biased region" description="Basic and acidic residues" evidence="1">
    <location>
        <begin position="978"/>
        <end position="1003"/>
    </location>
</feature>
<dbReference type="GO" id="GO:0005689">
    <property type="term" value="C:U12-type spliceosomal complex"/>
    <property type="evidence" value="ECO:0007669"/>
    <property type="project" value="TreeGrafter"/>
</dbReference>
<dbReference type="InterPro" id="IPR003034">
    <property type="entry name" value="SAP_dom"/>
</dbReference>
<dbReference type="PANTHER" id="PTHR12785">
    <property type="entry name" value="SPLICING FACTOR 3B"/>
    <property type="match status" value="1"/>
</dbReference>
<name>A0A8J6DVT5_GALPY</name>
<organism evidence="3 4">
    <name type="scientific">Galemys pyrenaicus</name>
    <name type="common">Iberian desman</name>
    <name type="synonym">Pyrenean desman</name>
    <dbReference type="NCBI Taxonomy" id="202257"/>
    <lineage>
        <taxon>Eukaryota</taxon>
        <taxon>Metazoa</taxon>
        <taxon>Chordata</taxon>
        <taxon>Craniata</taxon>
        <taxon>Vertebrata</taxon>
        <taxon>Euteleostomi</taxon>
        <taxon>Mammalia</taxon>
        <taxon>Eutheria</taxon>
        <taxon>Laurasiatheria</taxon>
        <taxon>Eulipotyphla</taxon>
        <taxon>Talpidae</taxon>
        <taxon>Galemys</taxon>
    </lineage>
</organism>
<evidence type="ECO:0000313" key="4">
    <source>
        <dbReference type="Proteomes" id="UP000700334"/>
    </source>
</evidence>
<comment type="caution">
    <text evidence="3">The sequence shown here is derived from an EMBL/GenBank/DDBJ whole genome shotgun (WGS) entry which is preliminary data.</text>
</comment>
<dbReference type="PROSITE" id="PS50800">
    <property type="entry name" value="SAP"/>
    <property type="match status" value="1"/>
</dbReference>
<dbReference type="EMBL" id="JAGFMF010011432">
    <property type="protein sequence ID" value="KAG8522636.1"/>
    <property type="molecule type" value="Genomic_DNA"/>
</dbReference>
<gene>
    <name evidence="3" type="ORF">J0S82_014633</name>
</gene>
<reference evidence="3" key="1">
    <citation type="journal article" date="2021" name="Evol. Appl.">
        <title>The genome of the Pyrenean desman and the effects of bottlenecks and inbreeding on the genomic landscape of an endangered species.</title>
        <authorList>
            <person name="Escoda L."/>
            <person name="Castresana J."/>
        </authorList>
    </citation>
    <scope>NUCLEOTIDE SEQUENCE</scope>
    <source>
        <strain evidence="3">IBE-C5619</strain>
    </source>
</reference>
<dbReference type="Pfam" id="PF04046">
    <property type="entry name" value="PSP"/>
    <property type="match status" value="1"/>
</dbReference>
<feature type="compositionally biased region" description="Pro residues" evidence="1">
    <location>
        <begin position="177"/>
        <end position="188"/>
    </location>
</feature>
<dbReference type="Proteomes" id="UP000700334">
    <property type="component" value="Unassembled WGS sequence"/>
</dbReference>
<feature type="region of interest" description="Disordered" evidence="1">
    <location>
        <begin position="475"/>
        <end position="521"/>
    </location>
</feature>